<keyword evidence="1" id="KW-0695">RNA-directed DNA polymerase</keyword>
<dbReference type="EMBL" id="KZ505648">
    <property type="protein sequence ID" value="PKU48717.1"/>
    <property type="molecule type" value="Genomic_DNA"/>
</dbReference>
<keyword evidence="1" id="KW-0808">Transferase</keyword>
<keyword evidence="2" id="KW-1185">Reference proteome</keyword>
<dbReference type="AlphaFoldDB" id="A0A2I0URP7"/>
<dbReference type="Proteomes" id="UP000233556">
    <property type="component" value="Unassembled WGS sequence"/>
</dbReference>
<reference evidence="2" key="1">
    <citation type="submission" date="2017-11" db="EMBL/GenBank/DDBJ databases">
        <authorList>
            <person name="Lima N.C."/>
            <person name="Parody-Merino A.M."/>
            <person name="Battley P.F."/>
            <person name="Fidler A.E."/>
            <person name="Prosdocimi F."/>
        </authorList>
    </citation>
    <scope>NUCLEOTIDE SEQUENCE [LARGE SCALE GENOMIC DNA]</scope>
</reference>
<sequence length="248" mass="28783">MEQILIRNMLRYMENKEVISNSQHGFTKGKLYLAYWVVFYDCIAMLVDKGKETAIIYPDLCKAFDTVMHDIVVSKLERHGFDGWTTRWIRNCLDGCTQRVAVNSSINMHNGIEQTLSKFGNDTKLCGVVYMLEGRHAIQKDLVRLDRWAHVNLKKLNKAKCKVLLMVQGNYKHKYRRKWIWSSPAEKDLGVLVDEKLNMSWQCAPAPKANCILSCIKSVICRLREVILSLCSILIRPHLEYCVQLWSL</sequence>
<keyword evidence="1" id="KW-0548">Nucleotidyltransferase</keyword>
<gene>
    <name evidence="1" type="ORF">llap_1041</name>
</gene>
<dbReference type="OrthoDB" id="416454at2759"/>
<evidence type="ECO:0000313" key="1">
    <source>
        <dbReference type="EMBL" id="PKU48717.1"/>
    </source>
</evidence>
<accession>A0A2I0URP7</accession>
<name>A0A2I0URP7_LIMLA</name>
<evidence type="ECO:0000313" key="2">
    <source>
        <dbReference type="Proteomes" id="UP000233556"/>
    </source>
</evidence>
<protein>
    <submittedName>
        <fullName evidence="1">Rna-directed dna polymerase from mobile element jockey-like</fullName>
    </submittedName>
</protein>
<reference evidence="2" key="2">
    <citation type="submission" date="2017-12" db="EMBL/GenBank/DDBJ databases">
        <title>Genome sequence of the Bar-tailed Godwit (Limosa lapponica baueri).</title>
        <authorList>
            <person name="Lima N.C.B."/>
            <person name="Parody-Merino A.M."/>
            <person name="Battley P.F."/>
            <person name="Fidler A.E."/>
            <person name="Prosdocimi F."/>
        </authorList>
    </citation>
    <scope>NUCLEOTIDE SEQUENCE [LARGE SCALE GENOMIC DNA]</scope>
</reference>
<dbReference type="PANTHER" id="PTHR33332">
    <property type="entry name" value="REVERSE TRANSCRIPTASE DOMAIN-CONTAINING PROTEIN"/>
    <property type="match status" value="1"/>
</dbReference>
<organism evidence="1 2">
    <name type="scientific">Limosa lapponica baueri</name>
    <dbReference type="NCBI Taxonomy" id="1758121"/>
    <lineage>
        <taxon>Eukaryota</taxon>
        <taxon>Metazoa</taxon>
        <taxon>Chordata</taxon>
        <taxon>Craniata</taxon>
        <taxon>Vertebrata</taxon>
        <taxon>Euteleostomi</taxon>
        <taxon>Archelosauria</taxon>
        <taxon>Archosauria</taxon>
        <taxon>Dinosauria</taxon>
        <taxon>Saurischia</taxon>
        <taxon>Theropoda</taxon>
        <taxon>Coelurosauria</taxon>
        <taxon>Aves</taxon>
        <taxon>Neognathae</taxon>
        <taxon>Neoaves</taxon>
        <taxon>Charadriiformes</taxon>
        <taxon>Scolopacidae</taxon>
        <taxon>Limosa</taxon>
    </lineage>
</organism>
<proteinExistence type="predicted"/>
<dbReference type="GO" id="GO:0003964">
    <property type="term" value="F:RNA-directed DNA polymerase activity"/>
    <property type="evidence" value="ECO:0007669"/>
    <property type="project" value="UniProtKB-KW"/>
</dbReference>